<gene>
    <name evidence="7" type="ORF">Q8F55_004687</name>
</gene>
<dbReference type="InterPro" id="IPR007568">
    <property type="entry name" value="RTA1"/>
</dbReference>
<evidence type="ECO:0000256" key="4">
    <source>
        <dbReference type="ARBA" id="ARBA00023136"/>
    </source>
</evidence>
<evidence type="ECO:0000256" key="5">
    <source>
        <dbReference type="SAM" id="Phobius"/>
    </source>
</evidence>
<evidence type="ECO:0000313" key="8">
    <source>
        <dbReference type="Proteomes" id="UP001565368"/>
    </source>
</evidence>
<dbReference type="RefSeq" id="XP_069210612.1">
    <property type="nucleotide sequence ID" value="XM_069353194.1"/>
</dbReference>
<keyword evidence="6" id="KW-0732">Signal</keyword>
<evidence type="ECO:0000313" key="7">
    <source>
        <dbReference type="EMBL" id="KAL1410668.1"/>
    </source>
</evidence>
<feature type="transmembrane region" description="Helical" evidence="5">
    <location>
        <begin position="117"/>
        <end position="136"/>
    </location>
</feature>
<dbReference type="PANTHER" id="PTHR31465:SF1">
    <property type="entry name" value="PROTEIN RTA1-RELATED"/>
    <property type="match status" value="1"/>
</dbReference>
<feature type="transmembrane region" description="Helical" evidence="5">
    <location>
        <begin position="193"/>
        <end position="215"/>
    </location>
</feature>
<dbReference type="EMBL" id="JBBXJM010000003">
    <property type="protein sequence ID" value="KAL1410668.1"/>
    <property type="molecule type" value="Genomic_DNA"/>
</dbReference>
<dbReference type="Proteomes" id="UP001565368">
    <property type="component" value="Unassembled WGS sequence"/>
</dbReference>
<organism evidence="7 8">
    <name type="scientific">Vanrija albida</name>
    <dbReference type="NCBI Taxonomy" id="181172"/>
    <lineage>
        <taxon>Eukaryota</taxon>
        <taxon>Fungi</taxon>
        <taxon>Dikarya</taxon>
        <taxon>Basidiomycota</taxon>
        <taxon>Agaricomycotina</taxon>
        <taxon>Tremellomycetes</taxon>
        <taxon>Trichosporonales</taxon>
        <taxon>Trichosporonaceae</taxon>
        <taxon>Vanrija</taxon>
    </lineage>
</organism>
<feature type="signal peptide" evidence="6">
    <location>
        <begin position="1"/>
        <end position="20"/>
    </location>
</feature>
<accession>A0ABR3Q7M6</accession>
<proteinExistence type="predicted"/>
<keyword evidence="3 5" id="KW-1133">Transmembrane helix</keyword>
<keyword evidence="8" id="KW-1185">Reference proteome</keyword>
<keyword evidence="2 5" id="KW-0812">Transmembrane</keyword>
<evidence type="ECO:0000256" key="1">
    <source>
        <dbReference type="ARBA" id="ARBA00004141"/>
    </source>
</evidence>
<keyword evidence="4 5" id="KW-0472">Membrane</keyword>
<feature type="transmembrane region" description="Helical" evidence="5">
    <location>
        <begin position="156"/>
        <end position="173"/>
    </location>
</feature>
<comment type="subcellular location">
    <subcellularLocation>
        <location evidence="1">Membrane</location>
        <topology evidence="1">Multi-pass membrane protein</topology>
    </subcellularLocation>
</comment>
<evidence type="ECO:0000256" key="2">
    <source>
        <dbReference type="ARBA" id="ARBA00022692"/>
    </source>
</evidence>
<reference evidence="7 8" key="1">
    <citation type="submission" date="2023-08" db="EMBL/GenBank/DDBJ databases">
        <title>Annotated Genome Sequence of Vanrija albida AlHP1.</title>
        <authorList>
            <person name="Herzog R."/>
        </authorList>
    </citation>
    <scope>NUCLEOTIDE SEQUENCE [LARGE SCALE GENOMIC DNA]</scope>
    <source>
        <strain evidence="7 8">AlHP1</strain>
    </source>
</reference>
<name>A0ABR3Q7M6_9TREE</name>
<feature type="transmembrane region" description="Helical" evidence="5">
    <location>
        <begin position="236"/>
        <end position="254"/>
    </location>
</feature>
<sequence length="334" mass="37457">MGRVSTLCLLVVLLATAANAYECSPDPYHDAAHDECNGFRYVPNRALNIIACGLYSLCGLIFILSTSRRHAPLTPDHLIFRGWYFFALTFGTGMMAGGIAIRVVYYDRLHWDAGYGGQQLLIILAPCLLIAANYVLLGRIAAHLDARRHMFIPPRAVSWIFVVSDIGTFFVQGGGGGLSSNKDPKLAHIGQKLLLAGLIAQLVSFAIFSALWLVFTLRVRRDDALWNHPGWKPLNYCLGVNCVCFLIRNTFRMIEFTQGWHGYLATHEVYWAVLEALPVLIAISLFTWFWPSRILTERRRPVSGEFIPLAPKPADRVELLSRGEADMSYRHGVY</sequence>
<dbReference type="GeneID" id="95985730"/>
<feature type="chain" id="PRO_5047208379" evidence="6">
    <location>
        <begin position="21"/>
        <end position="334"/>
    </location>
</feature>
<feature type="transmembrane region" description="Helical" evidence="5">
    <location>
        <begin position="269"/>
        <end position="290"/>
    </location>
</feature>
<feature type="transmembrane region" description="Helical" evidence="5">
    <location>
        <begin position="84"/>
        <end position="105"/>
    </location>
</feature>
<dbReference type="Pfam" id="PF04479">
    <property type="entry name" value="RTA1"/>
    <property type="match status" value="1"/>
</dbReference>
<evidence type="ECO:0000256" key="6">
    <source>
        <dbReference type="SAM" id="SignalP"/>
    </source>
</evidence>
<dbReference type="PANTHER" id="PTHR31465">
    <property type="entry name" value="PROTEIN RTA1-RELATED"/>
    <property type="match status" value="1"/>
</dbReference>
<protein>
    <submittedName>
        <fullName evidence="7">Uncharacterized protein</fullName>
    </submittedName>
</protein>
<evidence type="ECO:0000256" key="3">
    <source>
        <dbReference type="ARBA" id="ARBA00022989"/>
    </source>
</evidence>
<comment type="caution">
    <text evidence="7">The sequence shown here is derived from an EMBL/GenBank/DDBJ whole genome shotgun (WGS) entry which is preliminary data.</text>
</comment>
<feature type="transmembrane region" description="Helical" evidence="5">
    <location>
        <begin position="44"/>
        <end position="64"/>
    </location>
</feature>